<reference evidence="1 2" key="1">
    <citation type="submission" date="2021-05" db="EMBL/GenBank/DDBJ databases">
        <title>Genome Assembly of Synthetic Allotetraploid Brassica napus Reveals Homoeologous Exchanges between Subgenomes.</title>
        <authorList>
            <person name="Davis J.T."/>
        </authorList>
    </citation>
    <scope>NUCLEOTIDE SEQUENCE [LARGE SCALE GENOMIC DNA]</scope>
    <source>
        <strain evidence="2">cv. Da-Ae</strain>
        <tissue evidence="1">Seedling</tissue>
    </source>
</reference>
<dbReference type="EMBL" id="JAGKQM010000018">
    <property type="protein sequence ID" value="KAH0862834.1"/>
    <property type="molecule type" value="Genomic_DNA"/>
</dbReference>
<evidence type="ECO:0000313" key="1">
    <source>
        <dbReference type="EMBL" id="KAH0862834.1"/>
    </source>
</evidence>
<organism evidence="1 2">
    <name type="scientific">Brassica napus</name>
    <name type="common">Rape</name>
    <dbReference type="NCBI Taxonomy" id="3708"/>
    <lineage>
        <taxon>Eukaryota</taxon>
        <taxon>Viridiplantae</taxon>
        <taxon>Streptophyta</taxon>
        <taxon>Embryophyta</taxon>
        <taxon>Tracheophyta</taxon>
        <taxon>Spermatophyta</taxon>
        <taxon>Magnoliopsida</taxon>
        <taxon>eudicotyledons</taxon>
        <taxon>Gunneridae</taxon>
        <taxon>Pentapetalae</taxon>
        <taxon>rosids</taxon>
        <taxon>malvids</taxon>
        <taxon>Brassicales</taxon>
        <taxon>Brassicaceae</taxon>
        <taxon>Brassiceae</taxon>
        <taxon>Brassica</taxon>
    </lineage>
</organism>
<evidence type="ECO:0008006" key="3">
    <source>
        <dbReference type="Google" id="ProtNLM"/>
    </source>
</evidence>
<dbReference type="InterPro" id="IPR053031">
    <property type="entry name" value="Cuticle_assoc_protein"/>
</dbReference>
<proteinExistence type="predicted"/>
<dbReference type="PANTHER" id="PTHR34396">
    <property type="entry name" value="OS03G0264950 PROTEIN-RELATED"/>
    <property type="match status" value="1"/>
</dbReference>
<comment type="caution">
    <text evidence="1">The sequence shown here is derived from an EMBL/GenBank/DDBJ whole genome shotgun (WGS) entry which is preliminary data.</text>
</comment>
<gene>
    <name evidence="1" type="ORF">HID58_080045</name>
</gene>
<dbReference type="SMART" id="SM00614">
    <property type="entry name" value="ZnF_BED"/>
    <property type="match status" value="1"/>
</dbReference>
<dbReference type="Proteomes" id="UP000824890">
    <property type="component" value="Unassembled WGS sequence"/>
</dbReference>
<sequence>MSFECCSFSDLHYQGDQTLSITTTLPPALFLASSYKLIDKVSTSFTCLWNTCSSKVSVIVEHLYYKSCSSKVSTKMMNNEDLLNSEKDENGQERAYCKKCPKNYVWLPTSGTSNLKRHAEKCSNCLDVRKERKFDDKVSREKFSRVIIRHNLPFLSVEYEELRDYLSNVQALLCTRSWIYGYNMLDDEDDNGEGETVVIRPSPNDVEDMITRPPKEIFSISKLVKQWADITREVNEMMKWLDWN</sequence>
<name>A0ABQ7Y3R1_BRANA</name>
<dbReference type="PANTHER" id="PTHR34396:SF24">
    <property type="entry name" value="BED-TYPE DOMAIN-CONTAINING PROTEIN"/>
    <property type="match status" value="1"/>
</dbReference>
<evidence type="ECO:0000313" key="2">
    <source>
        <dbReference type="Proteomes" id="UP000824890"/>
    </source>
</evidence>
<keyword evidence="2" id="KW-1185">Reference proteome</keyword>
<protein>
    <recommendedName>
        <fullName evidence="3">BED-type domain-containing protein</fullName>
    </recommendedName>
</protein>
<accession>A0ABQ7Y3R1</accession>